<evidence type="ECO:0000313" key="4">
    <source>
        <dbReference type="Proteomes" id="UP001152799"/>
    </source>
</evidence>
<evidence type="ECO:0000256" key="2">
    <source>
        <dbReference type="SAM" id="SignalP"/>
    </source>
</evidence>
<keyword evidence="1" id="KW-0812">Transmembrane</keyword>
<evidence type="ECO:0000256" key="1">
    <source>
        <dbReference type="SAM" id="Phobius"/>
    </source>
</evidence>
<protein>
    <submittedName>
        <fullName evidence="3">Uncharacterized protein</fullName>
    </submittedName>
</protein>
<organism evidence="3 4">
    <name type="scientific">Ceutorhynchus assimilis</name>
    <name type="common">cabbage seed weevil</name>
    <dbReference type="NCBI Taxonomy" id="467358"/>
    <lineage>
        <taxon>Eukaryota</taxon>
        <taxon>Metazoa</taxon>
        <taxon>Ecdysozoa</taxon>
        <taxon>Arthropoda</taxon>
        <taxon>Hexapoda</taxon>
        <taxon>Insecta</taxon>
        <taxon>Pterygota</taxon>
        <taxon>Neoptera</taxon>
        <taxon>Endopterygota</taxon>
        <taxon>Coleoptera</taxon>
        <taxon>Polyphaga</taxon>
        <taxon>Cucujiformia</taxon>
        <taxon>Curculionidae</taxon>
        <taxon>Ceutorhynchinae</taxon>
        <taxon>Ceutorhynchus</taxon>
    </lineage>
</organism>
<dbReference type="AlphaFoldDB" id="A0A9N9MMF2"/>
<gene>
    <name evidence="3" type="ORF">CEUTPL_LOCUS6678</name>
</gene>
<dbReference type="EMBL" id="OU892279">
    <property type="protein sequence ID" value="CAG9766087.1"/>
    <property type="molecule type" value="Genomic_DNA"/>
</dbReference>
<sequence>MVNNMYYWRTAIALGLISVAVVLGEDDVAPATFTNYGIFYNIIGFLFPPLIPFITLVKLITKLSEPIRGILYYLIN</sequence>
<name>A0A9N9MMF2_9CUCU</name>
<keyword evidence="2" id="KW-0732">Signal</keyword>
<feature type="chain" id="PRO_5040137669" evidence="2">
    <location>
        <begin position="25"/>
        <end position="76"/>
    </location>
</feature>
<proteinExistence type="predicted"/>
<keyword evidence="1" id="KW-1133">Transmembrane helix</keyword>
<evidence type="ECO:0000313" key="3">
    <source>
        <dbReference type="EMBL" id="CAG9766087.1"/>
    </source>
</evidence>
<accession>A0A9N9MMF2</accession>
<reference evidence="3" key="1">
    <citation type="submission" date="2022-01" db="EMBL/GenBank/DDBJ databases">
        <authorList>
            <person name="King R."/>
        </authorList>
    </citation>
    <scope>NUCLEOTIDE SEQUENCE</scope>
</reference>
<feature type="signal peptide" evidence="2">
    <location>
        <begin position="1"/>
        <end position="24"/>
    </location>
</feature>
<keyword evidence="1" id="KW-0472">Membrane</keyword>
<feature type="transmembrane region" description="Helical" evidence="1">
    <location>
        <begin position="40"/>
        <end position="60"/>
    </location>
</feature>
<dbReference type="Proteomes" id="UP001152799">
    <property type="component" value="Chromosome 3"/>
</dbReference>
<keyword evidence="4" id="KW-1185">Reference proteome</keyword>